<reference evidence="2 3" key="1">
    <citation type="submission" date="2015-09" db="EMBL/GenBank/DDBJ databases">
        <title>Draft genome sequence of Alicyclobacillus ferrooxydans DSM 22381.</title>
        <authorList>
            <person name="Hemp J."/>
        </authorList>
    </citation>
    <scope>NUCLEOTIDE SEQUENCE [LARGE SCALE GENOMIC DNA]</scope>
    <source>
        <strain evidence="2 3">TC-34</strain>
    </source>
</reference>
<dbReference type="AlphaFoldDB" id="A0A0P9CUR2"/>
<evidence type="ECO:0000259" key="1">
    <source>
        <dbReference type="Pfam" id="PF00144"/>
    </source>
</evidence>
<evidence type="ECO:0000313" key="2">
    <source>
        <dbReference type="EMBL" id="KPV43443.1"/>
    </source>
</evidence>
<dbReference type="EMBL" id="LJCO01000051">
    <property type="protein sequence ID" value="KPV43443.1"/>
    <property type="molecule type" value="Genomic_DNA"/>
</dbReference>
<dbReference type="SUPFAM" id="SSF56601">
    <property type="entry name" value="beta-lactamase/transpeptidase-like"/>
    <property type="match status" value="1"/>
</dbReference>
<comment type="caution">
    <text evidence="2">The sequence shown here is derived from an EMBL/GenBank/DDBJ whole genome shotgun (WGS) entry which is preliminary data.</text>
</comment>
<dbReference type="PANTHER" id="PTHR46825">
    <property type="entry name" value="D-ALANYL-D-ALANINE-CARBOXYPEPTIDASE/ENDOPEPTIDASE AMPH"/>
    <property type="match status" value="1"/>
</dbReference>
<keyword evidence="3" id="KW-1185">Reference proteome</keyword>
<accession>A0A0P9CUR2</accession>
<dbReference type="PANTHER" id="PTHR46825:SF9">
    <property type="entry name" value="BETA-LACTAMASE-RELATED DOMAIN-CONTAINING PROTEIN"/>
    <property type="match status" value="1"/>
</dbReference>
<gene>
    <name evidence="2" type="ORF">AN477_12380</name>
</gene>
<dbReference type="InterPro" id="IPR012338">
    <property type="entry name" value="Beta-lactam/transpept-like"/>
</dbReference>
<dbReference type="PATRIC" id="fig|471514.4.peg.1557"/>
<dbReference type="InterPro" id="IPR050491">
    <property type="entry name" value="AmpC-like"/>
</dbReference>
<dbReference type="Pfam" id="PF00144">
    <property type="entry name" value="Beta-lactamase"/>
    <property type="match status" value="1"/>
</dbReference>
<protein>
    <recommendedName>
        <fullName evidence="1">Beta-lactamase-related domain-containing protein</fullName>
    </recommendedName>
</protein>
<dbReference type="InterPro" id="IPR001466">
    <property type="entry name" value="Beta-lactam-related"/>
</dbReference>
<evidence type="ECO:0000313" key="3">
    <source>
        <dbReference type="Proteomes" id="UP000050482"/>
    </source>
</evidence>
<sequence length="453" mass="50843">MWLSERYEEADVPGFVAAVAYKGEVLMNEAYGYADLERKIPMTPGHVFRIASHSKTFTATAIMLLAEQGRLRIDDPVVNYLPWLTENPDARYTNVTLRQLLSHGAGVIRDGLDTDYWAIDRPFPDEERFISEMKEIGLILENNTKMKYTNYGYTLLGMVIEAVSGQPYNEFMLDKIIRPLGLEHTFPEYRPELNQPQPDDLVTGYTRPESKHRLPIAAISTEFMSPATGFCSTTEDLCAYFAAQMVGSGKLLSDESKKEMQRAAWPSLVPGQKSNTSYGLGFFLTPYGDRETFGHSGGFPGCITKTMADGKEGLVVTVLTNAIDGPADPILSAIYKVINYFEEHASKAAEHDWSHLEGSYANLWGDMKILATGDTLRSVHTYGWDPMAMIEKLEWLEGETFKIVETSSGGSAAELVHFHTKDGRVESVRHGGSTMWPKEVWRQSLDQRTEIRF</sequence>
<organism evidence="2 3">
    <name type="scientific">Alicyclobacillus ferrooxydans</name>
    <dbReference type="NCBI Taxonomy" id="471514"/>
    <lineage>
        <taxon>Bacteria</taxon>
        <taxon>Bacillati</taxon>
        <taxon>Bacillota</taxon>
        <taxon>Bacilli</taxon>
        <taxon>Bacillales</taxon>
        <taxon>Alicyclobacillaceae</taxon>
        <taxon>Alicyclobacillus</taxon>
    </lineage>
</organism>
<dbReference type="STRING" id="471514.AN477_12380"/>
<proteinExistence type="predicted"/>
<dbReference type="Proteomes" id="UP000050482">
    <property type="component" value="Unassembled WGS sequence"/>
</dbReference>
<name>A0A0P9CUR2_9BACL</name>
<dbReference type="Gene3D" id="3.40.710.10">
    <property type="entry name" value="DD-peptidase/beta-lactamase superfamily"/>
    <property type="match status" value="1"/>
</dbReference>
<feature type="domain" description="Beta-lactamase-related" evidence="1">
    <location>
        <begin position="5"/>
        <end position="325"/>
    </location>
</feature>